<dbReference type="SMART" id="SM00558">
    <property type="entry name" value="JmjC"/>
    <property type="match status" value="1"/>
</dbReference>
<keyword evidence="6" id="KW-0560">Oxidoreductase</keyword>
<evidence type="ECO:0000256" key="5">
    <source>
        <dbReference type="ARBA" id="ARBA00022964"/>
    </source>
</evidence>
<evidence type="ECO:0000256" key="8">
    <source>
        <dbReference type="ARBA" id="ARBA00023242"/>
    </source>
</evidence>
<feature type="region of interest" description="Disordered" evidence="9">
    <location>
        <begin position="155"/>
        <end position="186"/>
    </location>
</feature>
<evidence type="ECO:0000256" key="2">
    <source>
        <dbReference type="ARBA" id="ARBA00004123"/>
    </source>
</evidence>
<evidence type="ECO:0000256" key="6">
    <source>
        <dbReference type="ARBA" id="ARBA00023002"/>
    </source>
</evidence>
<feature type="domain" description="JmjC" evidence="10">
    <location>
        <begin position="316"/>
        <end position="454"/>
    </location>
</feature>
<comment type="subcellular location">
    <subcellularLocation>
        <location evidence="2">Nucleus</location>
    </subcellularLocation>
</comment>
<proteinExistence type="inferred from homology"/>
<keyword evidence="8" id="KW-0539">Nucleus</keyword>
<evidence type="ECO:0000256" key="7">
    <source>
        <dbReference type="ARBA" id="ARBA00023004"/>
    </source>
</evidence>
<dbReference type="Pfam" id="PF24472">
    <property type="entry name" value="ARM_KDM8_N"/>
    <property type="match status" value="1"/>
</dbReference>
<dbReference type="Gene3D" id="2.60.120.650">
    <property type="entry name" value="Cupin"/>
    <property type="match status" value="1"/>
</dbReference>
<evidence type="ECO:0000256" key="3">
    <source>
        <dbReference type="ARBA" id="ARBA00006801"/>
    </source>
</evidence>
<protein>
    <recommendedName>
        <fullName evidence="10">JmjC domain-containing protein</fullName>
    </recommendedName>
</protein>
<dbReference type="Proteomes" id="UP000815325">
    <property type="component" value="Unassembled WGS sequence"/>
</dbReference>
<evidence type="ECO:0000259" key="10">
    <source>
        <dbReference type="PROSITE" id="PS51184"/>
    </source>
</evidence>
<dbReference type="Pfam" id="PF13621">
    <property type="entry name" value="Cupin_8"/>
    <property type="match status" value="1"/>
</dbReference>
<dbReference type="PANTHER" id="PTHR12461">
    <property type="entry name" value="HYPOXIA-INDUCIBLE FACTOR 1 ALPHA INHIBITOR-RELATED"/>
    <property type="match status" value="1"/>
</dbReference>
<name>A0ABQ7H1U0_DUNSA</name>
<dbReference type="SUPFAM" id="SSF51197">
    <property type="entry name" value="Clavaminate synthase-like"/>
    <property type="match status" value="1"/>
</dbReference>
<gene>
    <name evidence="11" type="ORF">DUNSADRAFT_15358</name>
</gene>
<evidence type="ECO:0000313" key="11">
    <source>
        <dbReference type="EMBL" id="KAF5840816.1"/>
    </source>
</evidence>
<keyword evidence="7" id="KW-0408">Iron</keyword>
<feature type="compositionally biased region" description="Basic and acidic residues" evidence="9">
    <location>
        <begin position="155"/>
        <end position="166"/>
    </location>
</feature>
<comment type="cofactor">
    <cofactor evidence="1">
        <name>Fe(2+)</name>
        <dbReference type="ChEBI" id="CHEBI:29033"/>
    </cofactor>
</comment>
<comment type="similarity">
    <text evidence="3">Belongs to the JARID1 histone demethylase family.</text>
</comment>
<dbReference type="PANTHER" id="PTHR12461:SF105">
    <property type="entry name" value="HYPOXIA-INDUCIBLE FACTOR 1-ALPHA INHIBITOR"/>
    <property type="match status" value="1"/>
</dbReference>
<dbReference type="InterPro" id="IPR056520">
    <property type="entry name" value="ARM_KDM8_N"/>
</dbReference>
<organism evidence="11 12">
    <name type="scientific">Dunaliella salina</name>
    <name type="common">Green alga</name>
    <name type="synonym">Protococcus salinus</name>
    <dbReference type="NCBI Taxonomy" id="3046"/>
    <lineage>
        <taxon>Eukaryota</taxon>
        <taxon>Viridiplantae</taxon>
        <taxon>Chlorophyta</taxon>
        <taxon>core chlorophytes</taxon>
        <taxon>Chlorophyceae</taxon>
        <taxon>CS clade</taxon>
        <taxon>Chlamydomonadales</taxon>
        <taxon>Dunaliellaceae</taxon>
        <taxon>Dunaliella</taxon>
    </lineage>
</organism>
<evidence type="ECO:0000256" key="1">
    <source>
        <dbReference type="ARBA" id="ARBA00001954"/>
    </source>
</evidence>
<evidence type="ECO:0000313" key="12">
    <source>
        <dbReference type="Proteomes" id="UP000815325"/>
    </source>
</evidence>
<keyword evidence="12" id="KW-1185">Reference proteome</keyword>
<dbReference type="InterPro" id="IPR041667">
    <property type="entry name" value="Cupin_8"/>
</dbReference>
<comment type="caution">
    <text evidence="11">The sequence shown here is derived from an EMBL/GenBank/DDBJ whole genome shotgun (WGS) entry which is preliminary data.</text>
</comment>
<evidence type="ECO:0000256" key="9">
    <source>
        <dbReference type="SAM" id="MobiDB-lite"/>
    </source>
</evidence>
<dbReference type="EMBL" id="MU069502">
    <property type="protein sequence ID" value="KAF5840816.1"/>
    <property type="molecule type" value="Genomic_DNA"/>
</dbReference>
<dbReference type="InterPro" id="IPR003347">
    <property type="entry name" value="JmjC_dom"/>
</dbReference>
<sequence length="454" mass="50122">MELQDLLRTTLKQQERDAKRLKSGLAMQGNALVVQTLEQATAAAESADAASWHSPAQEHAVKMLMHLSWEQLHLGHWKDVLMEWRDLYALASLLSASLLLQPKPMSFAPTSVLPNSPLLDAMKVLDLGIMMGGPTFKQALHKATMDLGEMLAHRQAQDQQPDEVRFEGQPPGKKTRTVSHSSSELFKGATVLQDAANREPAAKDEAEGVAATQEFAANVEEKVANMKEEAANTGEEEEAANLEEEEEANNGMQLSGGGAGVGPHYLDQEWGQQLMTLSDFIAKHVAHKEGREHTHASERGQDAKRRGYLAQHPLFDQVPALAADVQTPEYCALSEDEEGGGLQAVNAWFGPAGTVTPLHTDPYHNLLAQVVGRKYVRLYAPSHTDALYPFQEGLTTNTSQVDLDTPDHERFPLSSKLPHVDCLLEPGQMLFIPKGWWHYVKSLSVSFSVSFWWK</sequence>
<evidence type="ECO:0000256" key="4">
    <source>
        <dbReference type="ARBA" id="ARBA00022723"/>
    </source>
</evidence>
<dbReference type="PROSITE" id="PS51184">
    <property type="entry name" value="JMJC"/>
    <property type="match status" value="1"/>
</dbReference>
<keyword evidence="5" id="KW-0223">Dioxygenase</keyword>
<feature type="region of interest" description="Disordered" evidence="9">
    <location>
        <begin position="228"/>
        <end position="265"/>
    </location>
</feature>
<feature type="compositionally biased region" description="Acidic residues" evidence="9">
    <location>
        <begin position="234"/>
        <end position="248"/>
    </location>
</feature>
<keyword evidence="4" id="KW-0479">Metal-binding</keyword>
<reference evidence="11" key="1">
    <citation type="submission" date="2017-08" db="EMBL/GenBank/DDBJ databases">
        <authorList>
            <person name="Polle J.E."/>
            <person name="Barry K."/>
            <person name="Cushman J."/>
            <person name="Schmutz J."/>
            <person name="Tran D."/>
            <person name="Hathwaick L.T."/>
            <person name="Yim W.C."/>
            <person name="Jenkins J."/>
            <person name="Mckie-Krisberg Z.M."/>
            <person name="Prochnik S."/>
            <person name="Lindquist E."/>
            <person name="Dockter R.B."/>
            <person name="Adam C."/>
            <person name="Molina H."/>
            <person name="Bunkerborg J."/>
            <person name="Jin E."/>
            <person name="Buchheim M."/>
            <person name="Magnuson J."/>
        </authorList>
    </citation>
    <scope>NUCLEOTIDE SEQUENCE</scope>
    <source>
        <strain evidence="11">CCAP 19/18</strain>
    </source>
</reference>
<accession>A0ABQ7H1U0</accession>